<keyword evidence="8 10" id="KW-0326">Glycosidase</keyword>
<dbReference type="PROSITE" id="PS00608">
    <property type="entry name" value="GLYCOSYL_HYDROL_F2_2"/>
    <property type="match status" value="1"/>
</dbReference>
<proteinExistence type="inferred from homology"/>
<dbReference type="EC" id="3.2.1.23" evidence="5 10"/>
<evidence type="ECO:0000256" key="8">
    <source>
        <dbReference type="ARBA" id="ARBA00023295"/>
    </source>
</evidence>
<dbReference type="Pfam" id="PF16353">
    <property type="entry name" value="LacZ_4"/>
    <property type="match status" value="1"/>
</dbReference>
<keyword evidence="6 10" id="KW-0378">Hydrolase</keyword>
<comment type="cofactor">
    <cofactor evidence="2">
        <name>Ca(2+)</name>
        <dbReference type="ChEBI" id="CHEBI:29108"/>
    </cofactor>
</comment>
<dbReference type="PROSITE" id="PS00719">
    <property type="entry name" value="GLYCOSYL_HYDROL_F2_1"/>
    <property type="match status" value="1"/>
</dbReference>
<dbReference type="InterPro" id="IPR004199">
    <property type="entry name" value="B-gal_small/dom_5"/>
</dbReference>
<dbReference type="FunFam" id="3.20.20.80:FF:000121">
    <property type="entry name" value="Beta-galactosidase"/>
    <property type="match status" value="1"/>
</dbReference>
<gene>
    <name evidence="13" type="ORF">M099_1530</name>
</gene>
<dbReference type="Pfam" id="PF02929">
    <property type="entry name" value="Bgal_small_N"/>
    <property type="match status" value="1"/>
</dbReference>
<keyword evidence="11" id="KW-0732">Signal</keyword>
<evidence type="ECO:0000256" key="3">
    <source>
        <dbReference type="ARBA" id="ARBA00007401"/>
    </source>
</evidence>
<sequence length="1076" mass="122491">MMKIRSILTGIAISLSLAGMAQSQYDGAPVNRSANETSTDNVEVRKNKYPRSDNDWENFNVLHINRLPSAANFMGYPTKELALQGDKSQSPYFQSLNGTWKFHFVPRSDERPMDFFQKGYDVSGWDDIKVPSNWELQGFGYPFYVGSGYGIKKNPPLIAVENSPVGSYRRTFTIPAHWNKRQIILYFGGVASAFYVWVNGEKVGYSQDSKTPSEFDITPYVKQGENEIAVQVFKFSDGYYLEDQDYWRFAGIQRDVYVYARSETHVRDYEVVTDLDGEYKNADFHLFVELGKAGEGKIKGAEVEVSLLDKAGKSIYNERKRWNAAGRELHFKKEVREPLLWSAEKPNLYRLLIALRVNGKPEQYISQYIGFRKSEIKHAQLLINGKPVYIKGVNRHEHDPYNGHVVDEASMLRDIQLMKENNINSVRTSHYPNDPRWYELCDIYGMYVVDEANIESHGMGYKPDQCLANQPEWEKAFIDRTERMFERDKNHPCVIIWSLGNETGEGCNFAATYKWVHANDRSQRPVHSEDGIKGPYTDIFCPMYKKIDVLINHSLYLPTKPLILCEYAHAMGNSEGNLQDYWDVIEKYPSLQGGHIWDWVDQGLYAKTPDGKFYWAYGGDLAPKGTPSSANFCMNGLIAADRTLKPHIHEVKKVYQNIAFSLLDYHEGWVELRNKYFFTDLSDFNFTWKLEGNGELLATGTIDNVSLAPQQTGKFKTSFPAIQVKPGVEYFLNFYASLKNEDGLLKAGTKLADAQVSLPFYQPFVAEVQSSPVIADDAASLLTLTAGNLSVGFDKETGALTSYKEGSTELIKEALRPNFWRPVTDNDMGNGMNKTLRPWRDAGRQAKLLSMKQKALGKEAYEVVSHYKLPVGESDFIVAYHFSGKGYLDVNCTFIPGNDTLPLLPRMGVSITLNKQFSQMEWLGRGPHENYIDRNTSSYVGLYKGSVADQYFPYDRPQENGNKTEVRWMSLTDTAGQGLMVVGQPYVSTSAYLFPTEDLDEPGLRKSQRHLSDIQFKDMVTWNIDLKQMGVGGDTSWGAYPHQPYLIPAERMSFSFRFCPAKQHGVSGNRQYLNFK</sequence>
<organism evidence="13 14">
    <name type="scientific">Phocaeicola vulgatus str. 3975 RP4</name>
    <dbReference type="NCBI Taxonomy" id="1339352"/>
    <lineage>
        <taxon>Bacteria</taxon>
        <taxon>Pseudomonadati</taxon>
        <taxon>Bacteroidota</taxon>
        <taxon>Bacteroidia</taxon>
        <taxon>Bacteroidales</taxon>
        <taxon>Bacteroidaceae</taxon>
        <taxon>Phocaeicola</taxon>
    </lineage>
</organism>
<dbReference type="GO" id="GO:0030246">
    <property type="term" value="F:carbohydrate binding"/>
    <property type="evidence" value="ECO:0007669"/>
    <property type="project" value="InterPro"/>
</dbReference>
<comment type="catalytic activity">
    <reaction evidence="1 10">
        <text>Hydrolysis of terminal non-reducing beta-D-galactose residues in beta-D-galactosides.</text>
        <dbReference type="EC" id="3.2.1.23"/>
    </reaction>
</comment>
<dbReference type="InterPro" id="IPR006102">
    <property type="entry name" value="Ig-like_GH2"/>
</dbReference>
<evidence type="ECO:0000256" key="2">
    <source>
        <dbReference type="ARBA" id="ARBA00001913"/>
    </source>
</evidence>
<evidence type="ECO:0000256" key="7">
    <source>
        <dbReference type="ARBA" id="ARBA00022837"/>
    </source>
</evidence>
<dbReference type="InterPro" id="IPR014718">
    <property type="entry name" value="GH-type_carb-bd"/>
</dbReference>
<dbReference type="Pfam" id="PF02836">
    <property type="entry name" value="Glyco_hydro_2_C"/>
    <property type="match status" value="1"/>
</dbReference>
<dbReference type="InterPro" id="IPR008979">
    <property type="entry name" value="Galactose-bd-like_sf"/>
</dbReference>
<dbReference type="InterPro" id="IPR006101">
    <property type="entry name" value="Glyco_hydro_2"/>
</dbReference>
<dbReference type="InterPro" id="IPR011013">
    <property type="entry name" value="Gal_mutarotase_sf_dom"/>
</dbReference>
<evidence type="ECO:0000313" key="14">
    <source>
        <dbReference type="Proteomes" id="UP000027661"/>
    </source>
</evidence>
<comment type="similarity">
    <text evidence="3 10">Belongs to the glycosyl hydrolase 2 family.</text>
</comment>
<dbReference type="InterPro" id="IPR013783">
    <property type="entry name" value="Ig-like_fold"/>
</dbReference>
<dbReference type="PATRIC" id="fig|1339352.3.peg.1482"/>
<dbReference type="InterPro" id="IPR006104">
    <property type="entry name" value="Glyco_hydro_2_N"/>
</dbReference>
<name>A0A069SJG1_PHOVU</name>
<dbReference type="SMART" id="SM01038">
    <property type="entry name" value="Bgal_small_N"/>
    <property type="match status" value="1"/>
</dbReference>
<dbReference type="SUPFAM" id="SSF49303">
    <property type="entry name" value="beta-Galactosidase/glucuronidase domain"/>
    <property type="match status" value="2"/>
</dbReference>
<evidence type="ECO:0000256" key="5">
    <source>
        <dbReference type="ARBA" id="ARBA00012756"/>
    </source>
</evidence>
<dbReference type="InterPro" id="IPR050347">
    <property type="entry name" value="Bact_Beta-galactosidase"/>
</dbReference>
<dbReference type="SUPFAM" id="SSF49785">
    <property type="entry name" value="Galactose-binding domain-like"/>
    <property type="match status" value="1"/>
</dbReference>
<dbReference type="AlphaFoldDB" id="A0A069SJG1"/>
<evidence type="ECO:0000256" key="4">
    <source>
        <dbReference type="ARBA" id="ARBA00011245"/>
    </source>
</evidence>
<evidence type="ECO:0000256" key="6">
    <source>
        <dbReference type="ARBA" id="ARBA00022801"/>
    </source>
</evidence>
<feature type="chain" id="PRO_5001666710" description="Beta-galactosidase" evidence="11">
    <location>
        <begin position="22"/>
        <end position="1076"/>
    </location>
</feature>
<dbReference type="RefSeq" id="WP_032952674.1">
    <property type="nucleotide sequence ID" value="NZ_JNHM01000019.1"/>
</dbReference>
<dbReference type="PANTHER" id="PTHR46323">
    <property type="entry name" value="BETA-GALACTOSIDASE"/>
    <property type="match status" value="1"/>
</dbReference>
<dbReference type="Proteomes" id="UP000027661">
    <property type="component" value="Unassembled WGS sequence"/>
</dbReference>
<dbReference type="GO" id="GO:0004565">
    <property type="term" value="F:beta-galactosidase activity"/>
    <property type="evidence" value="ECO:0007669"/>
    <property type="project" value="UniProtKB-EC"/>
</dbReference>
<dbReference type="InterPro" id="IPR036156">
    <property type="entry name" value="Beta-gal/glucu_dom_sf"/>
</dbReference>
<dbReference type="InterPro" id="IPR032312">
    <property type="entry name" value="LacZ_4"/>
</dbReference>
<dbReference type="EMBL" id="JNHM01000019">
    <property type="protein sequence ID" value="KDS54847.1"/>
    <property type="molecule type" value="Genomic_DNA"/>
</dbReference>
<dbReference type="InterPro" id="IPR006103">
    <property type="entry name" value="Glyco_hydro_2_cat"/>
</dbReference>
<feature type="signal peptide" evidence="11">
    <location>
        <begin position="1"/>
        <end position="21"/>
    </location>
</feature>
<accession>A0A069SJG1</accession>
<dbReference type="Gene3D" id="2.60.120.260">
    <property type="entry name" value="Galactose-binding domain-like"/>
    <property type="match status" value="1"/>
</dbReference>
<evidence type="ECO:0000256" key="9">
    <source>
        <dbReference type="ARBA" id="ARBA00032230"/>
    </source>
</evidence>
<dbReference type="Gene3D" id="2.70.98.10">
    <property type="match status" value="1"/>
</dbReference>
<dbReference type="PRINTS" id="PR00132">
    <property type="entry name" value="GLHYDRLASE2"/>
</dbReference>
<dbReference type="InterPro" id="IPR023232">
    <property type="entry name" value="Glyco_hydro_2_AS"/>
</dbReference>
<evidence type="ECO:0000313" key="13">
    <source>
        <dbReference type="EMBL" id="KDS54847.1"/>
    </source>
</evidence>
<dbReference type="PANTHER" id="PTHR46323:SF2">
    <property type="entry name" value="BETA-GALACTOSIDASE"/>
    <property type="match status" value="1"/>
</dbReference>
<dbReference type="Pfam" id="PF02837">
    <property type="entry name" value="Glyco_hydro_2_N"/>
    <property type="match status" value="1"/>
</dbReference>
<evidence type="ECO:0000259" key="12">
    <source>
        <dbReference type="SMART" id="SM01038"/>
    </source>
</evidence>
<dbReference type="Gene3D" id="3.20.20.80">
    <property type="entry name" value="Glycosidases"/>
    <property type="match status" value="1"/>
</dbReference>
<dbReference type="Gene3D" id="2.60.40.10">
    <property type="entry name" value="Immunoglobulins"/>
    <property type="match status" value="2"/>
</dbReference>
<dbReference type="GO" id="GO:0005990">
    <property type="term" value="P:lactose catabolic process"/>
    <property type="evidence" value="ECO:0007669"/>
    <property type="project" value="TreeGrafter"/>
</dbReference>
<dbReference type="SUPFAM" id="SSF51445">
    <property type="entry name" value="(Trans)glycosidases"/>
    <property type="match status" value="1"/>
</dbReference>
<dbReference type="SUPFAM" id="SSF74650">
    <property type="entry name" value="Galactose mutarotase-like"/>
    <property type="match status" value="1"/>
</dbReference>
<evidence type="ECO:0000256" key="10">
    <source>
        <dbReference type="RuleBase" id="RU361154"/>
    </source>
</evidence>
<dbReference type="InterPro" id="IPR017853">
    <property type="entry name" value="GH"/>
</dbReference>
<dbReference type="GO" id="GO:0009341">
    <property type="term" value="C:beta-galactosidase complex"/>
    <property type="evidence" value="ECO:0007669"/>
    <property type="project" value="InterPro"/>
</dbReference>
<dbReference type="Pfam" id="PF00703">
    <property type="entry name" value="Glyco_hydro_2"/>
    <property type="match status" value="1"/>
</dbReference>
<reference evidence="13 14" key="1">
    <citation type="submission" date="2014-04" db="EMBL/GenBank/DDBJ databases">
        <authorList>
            <person name="Sears C."/>
            <person name="Carroll K."/>
            <person name="Sack B.R."/>
            <person name="Qadri F."/>
            <person name="Myers L.L."/>
            <person name="Chung G.-T."/>
            <person name="Escheverria P."/>
            <person name="Fraser C.M."/>
            <person name="Sadzewicz L."/>
            <person name="Shefchek K.A."/>
            <person name="Tallon L."/>
            <person name="Das S.P."/>
            <person name="Daugherty S."/>
            <person name="Mongodin E.F."/>
        </authorList>
    </citation>
    <scope>NUCLEOTIDE SEQUENCE [LARGE SCALE GENOMIC DNA]</scope>
    <source>
        <strain evidence="13 14">3975 RP4</strain>
    </source>
</reference>
<evidence type="ECO:0000256" key="1">
    <source>
        <dbReference type="ARBA" id="ARBA00001412"/>
    </source>
</evidence>
<feature type="domain" description="Beta galactosidase small chain/" evidence="12">
    <location>
        <begin position="783"/>
        <end position="1059"/>
    </location>
</feature>
<protein>
    <recommendedName>
        <fullName evidence="5 10">Beta-galactosidase</fullName>
        <ecNumber evidence="5 10">3.2.1.23</ecNumber>
    </recommendedName>
    <alternativeName>
        <fullName evidence="9 10">Lactase</fullName>
    </alternativeName>
</protein>
<comment type="subunit">
    <text evidence="4">Monomer.</text>
</comment>
<keyword evidence="7" id="KW-0106">Calcium</keyword>
<comment type="caution">
    <text evidence="13">The sequence shown here is derived from an EMBL/GenBank/DDBJ whole genome shotgun (WGS) entry which is preliminary data.</text>
</comment>
<dbReference type="InterPro" id="IPR023230">
    <property type="entry name" value="Glyco_hydro_2_CS"/>
</dbReference>
<evidence type="ECO:0000256" key="11">
    <source>
        <dbReference type="SAM" id="SignalP"/>
    </source>
</evidence>